<protein>
    <submittedName>
        <fullName evidence="6">Transcription factor S-II-related protein</fullName>
    </submittedName>
</protein>
<evidence type="ECO:0000256" key="2">
    <source>
        <dbReference type="ARBA" id="ARBA00022771"/>
    </source>
</evidence>
<sequence length="170" mass="20295">MTTVMEFYVSDKTRKQTINNLSEYFNKSVCKTIEKGIYDYTKQYCRNDNSMNMSQSIYNDCSRNILYNLKEDCDTIKQIKQQISKGEYNAYNLAFLKPDELNKDNWIKIIMRKKTTEEKLNDLPAIEWKACRACKNTEYFYRQLQTRSADEPITTFYICKKCSKTYKVNN</sequence>
<keyword evidence="7" id="KW-1185">Reference proteome</keyword>
<dbReference type="PANTHER" id="PTHR11239">
    <property type="entry name" value="DNA-DIRECTED RNA POLYMERASE"/>
    <property type="match status" value="1"/>
</dbReference>
<dbReference type="Proteomes" id="UP000241365">
    <property type="component" value="Segment"/>
</dbReference>
<accession>A0A167RGZ1</accession>
<name>A0A167RGZ1_9VIRU</name>
<evidence type="ECO:0000313" key="7">
    <source>
        <dbReference type="Proteomes" id="UP000241365"/>
    </source>
</evidence>
<dbReference type="GO" id="GO:0006351">
    <property type="term" value="P:DNA-templated transcription"/>
    <property type="evidence" value="ECO:0007669"/>
    <property type="project" value="InterPro"/>
</dbReference>
<evidence type="ECO:0000313" key="6">
    <source>
        <dbReference type="EMBL" id="ANB50670.1"/>
    </source>
</evidence>
<dbReference type="SMART" id="SM00440">
    <property type="entry name" value="ZnF_C2C2"/>
    <property type="match status" value="1"/>
</dbReference>
<feature type="domain" description="TFIIS-type" evidence="5">
    <location>
        <begin position="127"/>
        <end position="167"/>
    </location>
</feature>
<dbReference type="KEGG" id="vg:80513032"/>
<dbReference type="SUPFAM" id="SSF57783">
    <property type="entry name" value="Zinc beta-ribbon"/>
    <property type="match status" value="1"/>
</dbReference>
<dbReference type="GO" id="GO:0003899">
    <property type="term" value="F:DNA-directed RNA polymerase activity"/>
    <property type="evidence" value="ECO:0007669"/>
    <property type="project" value="InterPro"/>
</dbReference>
<evidence type="ECO:0000256" key="1">
    <source>
        <dbReference type="ARBA" id="ARBA00022723"/>
    </source>
</evidence>
<evidence type="ECO:0000259" key="5">
    <source>
        <dbReference type="PROSITE" id="PS51133"/>
    </source>
</evidence>
<dbReference type="InterPro" id="IPR001222">
    <property type="entry name" value="Znf_TFIIS"/>
</dbReference>
<dbReference type="EMBL" id="KU877344">
    <property type="protein sequence ID" value="ANB50670.1"/>
    <property type="molecule type" value="Genomic_DNA"/>
</dbReference>
<keyword evidence="3" id="KW-0862">Zinc</keyword>
<dbReference type="Gene3D" id="2.20.25.10">
    <property type="match status" value="1"/>
</dbReference>
<dbReference type="Pfam" id="PF01096">
    <property type="entry name" value="Zn_ribbon_TFIIS"/>
    <property type="match status" value="1"/>
</dbReference>
<proteinExistence type="predicted"/>
<dbReference type="CDD" id="cd00656">
    <property type="entry name" value="Zn-ribbon"/>
    <property type="match status" value="1"/>
</dbReference>
<keyword evidence="1" id="KW-0479">Metal-binding</keyword>
<dbReference type="GeneID" id="80513032"/>
<reference evidence="6 7" key="1">
    <citation type="journal article" date="2016" name="Genome Announc.">
        <title>Complete Genome Sequence of a New Megavirus Family Member Isolated from an Inland Water Lake for the First Time in India.</title>
        <authorList>
            <person name="Chatterjee A."/>
            <person name="Ali F."/>
            <person name="Bange D."/>
            <person name="Kondabagil K."/>
        </authorList>
    </citation>
    <scope>NUCLEOTIDE SEQUENCE [LARGE SCALE GENOMIC DNA]</scope>
    <source>
        <strain evidence="6">1</strain>
    </source>
</reference>
<dbReference type="PROSITE" id="PS51133">
    <property type="entry name" value="ZF_TFIIS_2"/>
    <property type="match status" value="1"/>
</dbReference>
<keyword evidence="2 4" id="KW-0863">Zinc-finger</keyword>
<evidence type="ECO:0000256" key="3">
    <source>
        <dbReference type="ARBA" id="ARBA00022833"/>
    </source>
</evidence>
<dbReference type="GO" id="GO:0003676">
    <property type="term" value="F:nucleic acid binding"/>
    <property type="evidence" value="ECO:0007669"/>
    <property type="project" value="InterPro"/>
</dbReference>
<evidence type="ECO:0000256" key="4">
    <source>
        <dbReference type="PROSITE-ProRule" id="PRU00472"/>
    </source>
</evidence>
<dbReference type="GO" id="GO:0008270">
    <property type="term" value="F:zinc ion binding"/>
    <property type="evidence" value="ECO:0007669"/>
    <property type="project" value="UniProtKB-KW"/>
</dbReference>
<dbReference type="PANTHER" id="PTHR11239:SF12">
    <property type="entry name" value="DNA-DIRECTED RNA POLYMERASE III SUBUNIT RPC10"/>
    <property type="match status" value="1"/>
</dbReference>
<organism evidence="6 7">
    <name type="scientific">Powai lake megavirus</name>
    <dbReference type="NCBI Taxonomy" id="1842663"/>
    <lineage>
        <taxon>Viruses</taxon>
        <taxon>Varidnaviria</taxon>
        <taxon>Bamfordvirae</taxon>
        <taxon>Nucleocytoviricota</taxon>
        <taxon>Megaviricetes</taxon>
        <taxon>Imitervirales</taxon>
        <taxon>Mimiviridae</taxon>
        <taxon>Megamimivirinae</taxon>
        <taxon>Megavirus</taxon>
        <taxon>Megavirus powaiense</taxon>
    </lineage>
</organism>
<dbReference type="InterPro" id="IPR012164">
    <property type="entry name" value="Rpa12/Rpb9/Rpc10/TFS"/>
</dbReference>
<dbReference type="RefSeq" id="YP_010776421.1">
    <property type="nucleotide sequence ID" value="NC_075034.1"/>
</dbReference>